<keyword evidence="1" id="KW-0732">Signal</keyword>
<gene>
    <name evidence="3" type="ORF">FRF71_12355</name>
</gene>
<feature type="chain" id="PRO_5022914763" evidence="1">
    <location>
        <begin position="22"/>
        <end position="97"/>
    </location>
</feature>
<evidence type="ECO:0000313" key="4">
    <source>
        <dbReference type="Proteomes" id="UP000321172"/>
    </source>
</evidence>
<dbReference type="Proteomes" id="UP000321172">
    <property type="component" value="Chromosome"/>
</dbReference>
<dbReference type="EMBL" id="CP042345">
    <property type="protein sequence ID" value="QEA16857.1"/>
    <property type="molecule type" value="Genomic_DNA"/>
</dbReference>
<keyword evidence="4" id="KW-1185">Reference proteome</keyword>
<proteinExistence type="predicted"/>
<evidence type="ECO:0000256" key="1">
    <source>
        <dbReference type="SAM" id="SignalP"/>
    </source>
</evidence>
<sequence length="97" mass="10767">MIRTVLALALAASVPALPAFASQGDEAGMARKDLRAGNVRPLREIERRVLPMMAGAQYLGPEYDPAAYTYRLKFIRDGRVMFVDVDARTGEVLRQSR</sequence>
<dbReference type="KEGG" id="ngf:FRF71_12355"/>
<organism evidence="3 4">
    <name type="scientific">Novosphingobium ginsenosidimutans</name>
    <dbReference type="NCBI Taxonomy" id="1176536"/>
    <lineage>
        <taxon>Bacteria</taxon>
        <taxon>Pseudomonadati</taxon>
        <taxon>Pseudomonadota</taxon>
        <taxon>Alphaproteobacteria</taxon>
        <taxon>Sphingomonadales</taxon>
        <taxon>Sphingomonadaceae</taxon>
        <taxon>Novosphingobium</taxon>
    </lineage>
</organism>
<dbReference type="OrthoDB" id="7428944at2"/>
<dbReference type="Pfam" id="PF03413">
    <property type="entry name" value="PepSY"/>
    <property type="match status" value="1"/>
</dbReference>
<feature type="domain" description="PepSY" evidence="2">
    <location>
        <begin position="65"/>
        <end position="95"/>
    </location>
</feature>
<dbReference type="InterPro" id="IPR025711">
    <property type="entry name" value="PepSY"/>
</dbReference>
<accession>A0A5B8S883</accession>
<dbReference type="AlphaFoldDB" id="A0A5B8S883"/>
<name>A0A5B8S883_9SPHN</name>
<feature type="signal peptide" evidence="1">
    <location>
        <begin position="1"/>
        <end position="21"/>
    </location>
</feature>
<reference evidence="3 4" key="1">
    <citation type="journal article" date="2013" name="J. Microbiol. Biotechnol.">
        <title>Novosphingobium ginsenosidimutans sp. nov., with the ability to convert ginsenoside.</title>
        <authorList>
            <person name="Kim J.K."/>
            <person name="He D."/>
            <person name="Liu Q.M."/>
            <person name="Park H.Y."/>
            <person name="Jung M.S."/>
            <person name="Yoon M.H."/>
            <person name="Kim S.C."/>
            <person name="Im W.T."/>
        </authorList>
    </citation>
    <scope>NUCLEOTIDE SEQUENCE [LARGE SCALE GENOMIC DNA]</scope>
    <source>
        <strain evidence="3 4">FW-6</strain>
    </source>
</reference>
<protein>
    <submittedName>
        <fullName evidence="3">PepSY domain-containing protein</fullName>
    </submittedName>
</protein>
<evidence type="ECO:0000259" key="2">
    <source>
        <dbReference type="Pfam" id="PF03413"/>
    </source>
</evidence>
<evidence type="ECO:0000313" key="3">
    <source>
        <dbReference type="EMBL" id="QEA16857.1"/>
    </source>
</evidence>
<dbReference type="RefSeq" id="WP_147090936.1">
    <property type="nucleotide sequence ID" value="NZ_BAABJD010000002.1"/>
</dbReference>